<dbReference type="Pfam" id="PF00067">
    <property type="entry name" value="p450"/>
    <property type="match status" value="2"/>
</dbReference>
<dbReference type="PRINTS" id="PR00359">
    <property type="entry name" value="BP450"/>
</dbReference>
<evidence type="ECO:0000256" key="3">
    <source>
        <dbReference type="ARBA" id="ARBA00022723"/>
    </source>
</evidence>
<proteinExistence type="inferred from homology"/>
<organism evidence="9 10">
    <name type="scientific">Actinomadura barringtoniae</name>
    <dbReference type="NCBI Taxonomy" id="1427535"/>
    <lineage>
        <taxon>Bacteria</taxon>
        <taxon>Bacillati</taxon>
        <taxon>Actinomycetota</taxon>
        <taxon>Actinomycetes</taxon>
        <taxon>Streptosporangiales</taxon>
        <taxon>Thermomonosporaceae</taxon>
        <taxon>Actinomadura</taxon>
    </lineage>
</organism>
<dbReference type="InterPro" id="IPR036396">
    <property type="entry name" value="Cyt_P450_sf"/>
</dbReference>
<evidence type="ECO:0000256" key="7">
    <source>
        <dbReference type="RuleBase" id="RU000461"/>
    </source>
</evidence>
<dbReference type="GO" id="GO:0005506">
    <property type="term" value="F:iron ion binding"/>
    <property type="evidence" value="ECO:0007669"/>
    <property type="project" value="InterPro"/>
</dbReference>
<dbReference type="GO" id="GO:0004497">
    <property type="term" value="F:monooxygenase activity"/>
    <property type="evidence" value="ECO:0007669"/>
    <property type="project" value="UniProtKB-KW"/>
</dbReference>
<dbReference type="InterPro" id="IPR001128">
    <property type="entry name" value="Cyt_P450"/>
</dbReference>
<name>A0A939PB05_9ACTN</name>
<evidence type="ECO:0000256" key="8">
    <source>
        <dbReference type="SAM" id="MobiDB-lite"/>
    </source>
</evidence>
<sequence>MSADDRDPLPEITLPSGDTMRAASRYADVRQVLADPRFSRRLRRSDPRMARGADVSDDQYSLLNMDPPRHTRLRRIAAAAFTPRRVESWRPRVAAIAAELAADMAAAGPSADLVGAFAFPLPVRVICELLGVPERDREQFRRWSDAALTISTADGAQRLAAAREFRQYVTALLAARRAAPGDALIDALLDAQDEDGAVFSKDELVSLTVTLIAAGHETTANLIGAGVFTLLSENSAGSSPAPMSDGVVEELLRHDNPATYAMPRVATEDVDLPSGRVRAGETVLPLLTAANRDPDAYPAPDRFDPARAGAVPHLSFGHGPHFCLGAGLARLEAGVALTALFTAMPGLELAVAPEDVPWRSGGLIAGPKSLPVRW</sequence>
<dbReference type="GO" id="GO:0020037">
    <property type="term" value="F:heme binding"/>
    <property type="evidence" value="ECO:0007669"/>
    <property type="project" value="InterPro"/>
</dbReference>
<keyword evidence="6 7" id="KW-0503">Monooxygenase</keyword>
<dbReference type="EMBL" id="JAGEOJ010000007">
    <property type="protein sequence ID" value="MBO2449113.1"/>
    <property type="molecule type" value="Genomic_DNA"/>
</dbReference>
<gene>
    <name evidence="9" type="ORF">J4573_18560</name>
</gene>
<evidence type="ECO:0000256" key="2">
    <source>
        <dbReference type="ARBA" id="ARBA00022617"/>
    </source>
</evidence>
<keyword evidence="3 7" id="KW-0479">Metal-binding</keyword>
<reference evidence="9" key="1">
    <citation type="submission" date="2021-03" db="EMBL/GenBank/DDBJ databases">
        <authorList>
            <person name="Kanchanasin P."/>
            <person name="Saeng-In P."/>
            <person name="Phongsopitanun W."/>
            <person name="Yuki M."/>
            <person name="Kudo T."/>
            <person name="Ohkuma M."/>
            <person name="Tanasupawat S."/>
        </authorList>
    </citation>
    <scope>NUCLEOTIDE SEQUENCE</scope>
    <source>
        <strain evidence="9">GKU 128</strain>
    </source>
</reference>
<dbReference type="Proteomes" id="UP000669179">
    <property type="component" value="Unassembled WGS sequence"/>
</dbReference>
<dbReference type="AlphaFoldDB" id="A0A939PB05"/>
<evidence type="ECO:0000256" key="5">
    <source>
        <dbReference type="ARBA" id="ARBA00023004"/>
    </source>
</evidence>
<dbReference type="PANTHER" id="PTHR46696">
    <property type="entry name" value="P450, PUTATIVE (EUROFUNG)-RELATED"/>
    <property type="match status" value="1"/>
</dbReference>
<dbReference type="FunFam" id="1.10.630.10:FF:000018">
    <property type="entry name" value="Cytochrome P450 monooxygenase"/>
    <property type="match status" value="1"/>
</dbReference>
<evidence type="ECO:0000256" key="6">
    <source>
        <dbReference type="ARBA" id="ARBA00023033"/>
    </source>
</evidence>
<keyword evidence="5 7" id="KW-0408">Iron</keyword>
<dbReference type="Gene3D" id="1.10.630.10">
    <property type="entry name" value="Cytochrome P450"/>
    <property type="match status" value="1"/>
</dbReference>
<dbReference type="PANTHER" id="PTHR46696:SF1">
    <property type="entry name" value="CYTOCHROME P450 YJIB-RELATED"/>
    <property type="match status" value="1"/>
</dbReference>
<dbReference type="PROSITE" id="PS00086">
    <property type="entry name" value="CYTOCHROME_P450"/>
    <property type="match status" value="1"/>
</dbReference>
<evidence type="ECO:0000256" key="4">
    <source>
        <dbReference type="ARBA" id="ARBA00023002"/>
    </source>
</evidence>
<evidence type="ECO:0000313" key="10">
    <source>
        <dbReference type="Proteomes" id="UP000669179"/>
    </source>
</evidence>
<feature type="region of interest" description="Disordered" evidence="8">
    <location>
        <begin position="1"/>
        <end position="20"/>
    </location>
</feature>
<dbReference type="InterPro" id="IPR002397">
    <property type="entry name" value="Cyt_P450_B"/>
</dbReference>
<accession>A0A939PB05</accession>
<dbReference type="PRINTS" id="PR00385">
    <property type="entry name" value="P450"/>
</dbReference>
<dbReference type="GO" id="GO:0016705">
    <property type="term" value="F:oxidoreductase activity, acting on paired donors, with incorporation or reduction of molecular oxygen"/>
    <property type="evidence" value="ECO:0007669"/>
    <property type="project" value="InterPro"/>
</dbReference>
<comment type="similarity">
    <text evidence="1 7">Belongs to the cytochrome P450 family.</text>
</comment>
<keyword evidence="4 7" id="KW-0560">Oxidoreductase</keyword>
<dbReference type="RefSeq" id="WP_208256949.1">
    <property type="nucleotide sequence ID" value="NZ_JAGEOJ010000007.1"/>
</dbReference>
<dbReference type="InterPro" id="IPR017972">
    <property type="entry name" value="Cyt_P450_CS"/>
</dbReference>
<keyword evidence="2 7" id="KW-0349">Heme</keyword>
<dbReference type="SUPFAM" id="SSF48264">
    <property type="entry name" value="Cytochrome P450"/>
    <property type="match status" value="1"/>
</dbReference>
<evidence type="ECO:0000313" key="9">
    <source>
        <dbReference type="EMBL" id="MBO2449113.1"/>
    </source>
</evidence>
<comment type="caution">
    <text evidence="9">The sequence shown here is derived from an EMBL/GenBank/DDBJ whole genome shotgun (WGS) entry which is preliminary data.</text>
</comment>
<keyword evidence="10" id="KW-1185">Reference proteome</keyword>
<protein>
    <submittedName>
        <fullName evidence="9">Cytochrome P450</fullName>
    </submittedName>
</protein>
<evidence type="ECO:0000256" key="1">
    <source>
        <dbReference type="ARBA" id="ARBA00010617"/>
    </source>
</evidence>
<dbReference type="CDD" id="cd11031">
    <property type="entry name" value="Cyp158A-like"/>
    <property type="match status" value="1"/>
</dbReference>